<gene>
    <name evidence="2" type="ORF">O1D97_09805</name>
</gene>
<evidence type="ECO:0000259" key="1">
    <source>
        <dbReference type="Pfam" id="PF05368"/>
    </source>
</evidence>
<dbReference type="PANTHER" id="PTHR43162:SF1">
    <property type="entry name" value="PRESTALK A DIFFERENTIATION PROTEIN A"/>
    <property type="match status" value="1"/>
</dbReference>
<reference evidence="2" key="1">
    <citation type="submission" date="2022-12" db="EMBL/GenBank/DDBJ databases">
        <title>Marinomonas 15G1-11 sp. nov, isolated from marine algae.</title>
        <authorList>
            <person name="Butt M."/>
            <person name="Choi D.G."/>
            <person name="Kim J.M."/>
            <person name="Lee J.K."/>
            <person name="Baek J.H."/>
            <person name="Jeon C.O."/>
        </authorList>
    </citation>
    <scope>NUCLEOTIDE SEQUENCE</scope>
    <source>
        <strain evidence="2">15G1-11</strain>
    </source>
</reference>
<keyword evidence="3" id="KW-1185">Reference proteome</keyword>
<dbReference type="RefSeq" id="WP_269125141.1">
    <property type="nucleotide sequence ID" value="NZ_JAPUBN010000015.1"/>
</dbReference>
<sequence>MTNLIKDIEQVLVIGATGKTGSRVCKRLSKLLSPEKVKPASLHSDICFDWQNSDTWHTALNGVSHVYLTYFPDLALPIATEHIRAFCKLALQQEVQHVTLLSGRGEPAAQECEDILIHSGLNWTVVRASWFSQNFSDGLFKSFIESGQIRLPVNQVKEPFVDIDDIAEVVVQSMVDIKHRNTLYEVTGPELLTFADIASQFTKVLGKPVYFQSITPDEFESGMSAAHVPKEVTDLLLFLFTEVLDGRNEYITDGIEQALGRKAKSFSAFIESNRACF</sequence>
<comment type="caution">
    <text evidence="2">The sequence shown here is derived from an EMBL/GenBank/DDBJ whole genome shotgun (WGS) entry which is preliminary data.</text>
</comment>
<dbReference type="Gene3D" id="3.90.25.10">
    <property type="entry name" value="UDP-galactose 4-epimerase, domain 1"/>
    <property type="match status" value="1"/>
</dbReference>
<feature type="domain" description="NmrA-like" evidence="1">
    <location>
        <begin position="117"/>
        <end position="265"/>
    </location>
</feature>
<proteinExistence type="predicted"/>
<dbReference type="InterPro" id="IPR036291">
    <property type="entry name" value="NAD(P)-bd_dom_sf"/>
</dbReference>
<dbReference type="EMBL" id="JAPUBN010000015">
    <property type="protein sequence ID" value="MCZ2721937.1"/>
    <property type="molecule type" value="Genomic_DNA"/>
</dbReference>
<dbReference type="InterPro" id="IPR051604">
    <property type="entry name" value="Ergot_Alk_Oxidoreductase"/>
</dbReference>
<dbReference type="Pfam" id="PF05368">
    <property type="entry name" value="NmrA"/>
    <property type="match status" value="1"/>
</dbReference>
<evidence type="ECO:0000313" key="3">
    <source>
        <dbReference type="Proteomes" id="UP001149719"/>
    </source>
</evidence>
<dbReference type="PANTHER" id="PTHR43162">
    <property type="match status" value="1"/>
</dbReference>
<name>A0ABT4JV66_9GAMM</name>
<protein>
    <submittedName>
        <fullName evidence="2">NmrA family NAD(P)-binding protein</fullName>
    </submittedName>
</protein>
<accession>A0ABT4JV66</accession>
<evidence type="ECO:0000313" key="2">
    <source>
        <dbReference type="EMBL" id="MCZ2721937.1"/>
    </source>
</evidence>
<dbReference type="SUPFAM" id="SSF51735">
    <property type="entry name" value="NAD(P)-binding Rossmann-fold domains"/>
    <property type="match status" value="1"/>
</dbReference>
<dbReference type="Proteomes" id="UP001149719">
    <property type="component" value="Unassembled WGS sequence"/>
</dbReference>
<dbReference type="Gene3D" id="3.40.50.720">
    <property type="entry name" value="NAD(P)-binding Rossmann-like Domain"/>
    <property type="match status" value="1"/>
</dbReference>
<organism evidence="2 3">
    <name type="scientific">Marinomonas phaeophyticola</name>
    <dbReference type="NCBI Taxonomy" id="3004091"/>
    <lineage>
        <taxon>Bacteria</taxon>
        <taxon>Pseudomonadati</taxon>
        <taxon>Pseudomonadota</taxon>
        <taxon>Gammaproteobacteria</taxon>
        <taxon>Oceanospirillales</taxon>
        <taxon>Oceanospirillaceae</taxon>
        <taxon>Marinomonas</taxon>
    </lineage>
</organism>
<dbReference type="InterPro" id="IPR008030">
    <property type="entry name" value="NmrA-like"/>
</dbReference>